<dbReference type="EMBL" id="SIHI01000035">
    <property type="protein sequence ID" value="TWT43032.1"/>
    <property type="molecule type" value="Genomic_DNA"/>
</dbReference>
<keyword evidence="4" id="KW-1185">Reference proteome</keyword>
<evidence type="ECO:0000259" key="2">
    <source>
        <dbReference type="Pfam" id="PF04972"/>
    </source>
</evidence>
<accession>A0A5C5VZV4</accession>
<dbReference type="RefSeq" id="WP_146511909.1">
    <property type="nucleotide sequence ID" value="NZ_SIHI01000035.1"/>
</dbReference>
<protein>
    <submittedName>
        <fullName evidence="3">BON domain protein</fullName>
    </submittedName>
</protein>
<comment type="caution">
    <text evidence="3">The sequence shown here is derived from an EMBL/GenBank/DDBJ whole genome shotgun (WGS) entry which is preliminary data.</text>
</comment>
<evidence type="ECO:0000313" key="4">
    <source>
        <dbReference type="Proteomes" id="UP000317243"/>
    </source>
</evidence>
<organism evidence="3 4">
    <name type="scientific">Thalassoglobus neptunius</name>
    <dbReference type="NCBI Taxonomy" id="1938619"/>
    <lineage>
        <taxon>Bacteria</taxon>
        <taxon>Pseudomonadati</taxon>
        <taxon>Planctomycetota</taxon>
        <taxon>Planctomycetia</taxon>
        <taxon>Planctomycetales</taxon>
        <taxon>Planctomycetaceae</taxon>
        <taxon>Thalassoglobus</taxon>
    </lineage>
</organism>
<dbReference type="InterPro" id="IPR007055">
    <property type="entry name" value="BON_dom"/>
</dbReference>
<dbReference type="AlphaFoldDB" id="A0A5C5VZV4"/>
<dbReference type="OrthoDB" id="291621at2"/>
<dbReference type="Proteomes" id="UP000317243">
    <property type="component" value="Unassembled WGS sequence"/>
</dbReference>
<evidence type="ECO:0000313" key="3">
    <source>
        <dbReference type="EMBL" id="TWT43032.1"/>
    </source>
</evidence>
<evidence type="ECO:0000256" key="1">
    <source>
        <dbReference type="SAM" id="MobiDB-lite"/>
    </source>
</evidence>
<sequence>MQSLSIKNRSASARRSFPDATQTTHTNSCDYQQLQKDLRHSFYHEGHHRLNGIEVFVHDDTVVLSGKVSTYYQLQLAQTIAMNSINGMALRNEIEVC</sequence>
<name>A0A5C5VZV4_9PLAN</name>
<reference evidence="3 4" key="1">
    <citation type="submission" date="2019-02" db="EMBL/GenBank/DDBJ databases">
        <title>Deep-cultivation of Planctomycetes and their phenomic and genomic characterization uncovers novel biology.</title>
        <authorList>
            <person name="Wiegand S."/>
            <person name="Jogler M."/>
            <person name="Boedeker C."/>
            <person name="Pinto D."/>
            <person name="Vollmers J."/>
            <person name="Rivas-Marin E."/>
            <person name="Kohn T."/>
            <person name="Peeters S.H."/>
            <person name="Heuer A."/>
            <person name="Rast P."/>
            <person name="Oberbeckmann S."/>
            <person name="Bunk B."/>
            <person name="Jeske O."/>
            <person name="Meyerdierks A."/>
            <person name="Storesund J.E."/>
            <person name="Kallscheuer N."/>
            <person name="Luecker S."/>
            <person name="Lage O.M."/>
            <person name="Pohl T."/>
            <person name="Merkel B.J."/>
            <person name="Hornburger P."/>
            <person name="Mueller R.-W."/>
            <person name="Bruemmer F."/>
            <person name="Labrenz M."/>
            <person name="Spormann A.M."/>
            <person name="Op Den Camp H."/>
            <person name="Overmann J."/>
            <person name="Amann R."/>
            <person name="Jetten M.S.M."/>
            <person name="Mascher T."/>
            <person name="Medema M.H."/>
            <person name="Devos D.P."/>
            <person name="Kaster A.-K."/>
            <person name="Ovreas L."/>
            <person name="Rohde M."/>
            <person name="Galperin M.Y."/>
            <person name="Jogler C."/>
        </authorList>
    </citation>
    <scope>NUCLEOTIDE SEQUENCE [LARGE SCALE GENOMIC DNA]</scope>
    <source>
        <strain evidence="3 4">KOR42</strain>
    </source>
</reference>
<dbReference type="Gene3D" id="3.30.1340.30">
    <property type="match status" value="1"/>
</dbReference>
<feature type="domain" description="BON" evidence="2">
    <location>
        <begin position="34"/>
        <end position="96"/>
    </location>
</feature>
<proteinExistence type="predicted"/>
<feature type="region of interest" description="Disordered" evidence="1">
    <location>
        <begin position="1"/>
        <end position="28"/>
    </location>
</feature>
<gene>
    <name evidence="3" type="ORF">KOR42_45620</name>
</gene>
<dbReference type="Pfam" id="PF04972">
    <property type="entry name" value="BON"/>
    <property type="match status" value="1"/>
</dbReference>